<dbReference type="InterPro" id="IPR024529">
    <property type="entry name" value="ECF_trnsprt_substrate-spec"/>
</dbReference>
<feature type="transmembrane region" description="Helical" evidence="1">
    <location>
        <begin position="215"/>
        <end position="233"/>
    </location>
</feature>
<name>A0A2W5Z641_9BACT</name>
<reference evidence="2 5" key="3">
    <citation type="submission" date="2020-10" db="EMBL/GenBank/DDBJ databases">
        <title>Ca. Dormibacterota MAGs.</title>
        <authorList>
            <person name="Montgomery K."/>
        </authorList>
    </citation>
    <scope>NUCLEOTIDE SEQUENCE [LARGE SCALE GENOMIC DNA]</scope>
    <source>
        <strain evidence="2">SC8812_S17_18</strain>
    </source>
</reference>
<organism evidence="3 4">
    <name type="scientific">Candidatus Aeolococcus gillhamiae</name>
    <dbReference type="NCBI Taxonomy" id="3127015"/>
    <lineage>
        <taxon>Bacteria</taxon>
        <taxon>Bacillati</taxon>
        <taxon>Candidatus Dormiibacterota</taxon>
        <taxon>Candidatus Dormibacteria</taxon>
        <taxon>Candidatus Aeolococcales</taxon>
        <taxon>Candidatus Aeolococcaceae</taxon>
        <taxon>Candidatus Aeolococcus</taxon>
    </lineage>
</organism>
<feature type="transmembrane region" description="Helical" evidence="1">
    <location>
        <begin position="25"/>
        <end position="43"/>
    </location>
</feature>
<dbReference type="Proteomes" id="UP000248724">
    <property type="component" value="Unassembled WGS sequence"/>
</dbReference>
<dbReference type="Proteomes" id="UP000606991">
    <property type="component" value="Unassembled WGS sequence"/>
</dbReference>
<dbReference type="EMBL" id="QHBU01000201">
    <property type="protein sequence ID" value="PZR79517.1"/>
    <property type="molecule type" value="Genomic_DNA"/>
</dbReference>
<keyword evidence="1" id="KW-0812">Transmembrane</keyword>
<evidence type="ECO:0000313" key="2">
    <source>
        <dbReference type="EMBL" id="MBJ7595335.1"/>
    </source>
</evidence>
<dbReference type="GO" id="GO:0022857">
    <property type="term" value="F:transmembrane transporter activity"/>
    <property type="evidence" value="ECO:0007669"/>
    <property type="project" value="InterPro"/>
</dbReference>
<proteinExistence type="predicted"/>
<evidence type="ECO:0000256" key="1">
    <source>
        <dbReference type="SAM" id="Phobius"/>
    </source>
</evidence>
<keyword evidence="1" id="KW-0472">Membrane</keyword>
<gene>
    <name evidence="3" type="ORF">DLM65_10575</name>
    <name evidence="2" type="ORF">JF886_10830</name>
</gene>
<sequence length="251" mass="25843">MRLAAISAAGLALFAWPFTGLGAPGTAAAAAVSIGCVVVLLAVETMSRRLDTRGLAVIAAIAAIDSALRLALVFGIGGFSPMFLLILCAGYAMGAEFGFLCGATTLLVSALVTAGVGPWLPYEMIAAGWVGAAAGLAGARRRGRSPARRDVVVLAVVGVVSGFAYGAVMDVWDWTFFRGAADFGYVTGLGAGAVATRFTHFYLATSLMYDCFRAVGNAVLVLLVGLPILGALVRLRRRHTVVIEDRVSAAA</sequence>
<dbReference type="Pfam" id="PF12822">
    <property type="entry name" value="ECF_trnsprt"/>
    <property type="match status" value="1"/>
</dbReference>
<comment type="caution">
    <text evidence="3">The sequence shown here is derived from an EMBL/GenBank/DDBJ whole genome shotgun (WGS) entry which is preliminary data.</text>
</comment>
<dbReference type="AlphaFoldDB" id="A0A2W5Z641"/>
<evidence type="ECO:0000313" key="5">
    <source>
        <dbReference type="Proteomes" id="UP000606991"/>
    </source>
</evidence>
<evidence type="ECO:0000313" key="4">
    <source>
        <dbReference type="Proteomes" id="UP000248724"/>
    </source>
</evidence>
<feature type="transmembrane region" description="Helical" evidence="1">
    <location>
        <begin position="151"/>
        <end position="171"/>
    </location>
</feature>
<dbReference type="Gene3D" id="1.10.1760.20">
    <property type="match status" value="1"/>
</dbReference>
<keyword evidence="1" id="KW-1133">Transmembrane helix</keyword>
<accession>A0A2W5Z641</accession>
<reference evidence="3" key="2">
    <citation type="submission" date="2018-05" db="EMBL/GenBank/DDBJ databases">
        <authorList>
            <person name="Ferrari B."/>
        </authorList>
    </citation>
    <scope>NUCLEOTIDE SEQUENCE</scope>
    <source>
        <strain evidence="3">RRmetagenome_bin12</strain>
    </source>
</reference>
<dbReference type="RefSeq" id="WP_337312345.1">
    <property type="nucleotide sequence ID" value="NZ_JAEKNS010000112.1"/>
</dbReference>
<protein>
    <submittedName>
        <fullName evidence="3">ECF transporter S component</fullName>
    </submittedName>
</protein>
<dbReference type="EMBL" id="JAEKNS010000112">
    <property type="protein sequence ID" value="MBJ7595335.1"/>
    <property type="molecule type" value="Genomic_DNA"/>
</dbReference>
<feature type="transmembrane region" description="Helical" evidence="1">
    <location>
        <begin position="82"/>
        <end position="108"/>
    </location>
</feature>
<reference evidence="3 4" key="1">
    <citation type="journal article" date="2017" name="Nature">
        <title>Atmospheric trace gases support primary production in Antarctic desert surface soil.</title>
        <authorList>
            <person name="Ji M."/>
            <person name="Greening C."/>
            <person name="Vanwonterghem I."/>
            <person name="Carere C.R."/>
            <person name="Bay S.K."/>
            <person name="Steen J.A."/>
            <person name="Montgomery K."/>
            <person name="Lines T."/>
            <person name="Beardall J."/>
            <person name="van Dorst J."/>
            <person name="Snape I."/>
            <person name="Stott M.B."/>
            <person name="Hugenholtz P."/>
            <person name="Ferrari B.C."/>
        </authorList>
    </citation>
    <scope>NUCLEOTIDE SEQUENCE [LARGE SCALE GENOMIC DNA]</scope>
    <source>
        <strain evidence="3">RRmetagenome_bin12</strain>
    </source>
</reference>
<evidence type="ECO:0000313" key="3">
    <source>
        <dbReference type="EMBL" id="PZR79517.1"/>
    </source>
</evidence>
<accession>A0A934K3Y1</accession>